<organism evidence="1 2">
    <name type="scientific">Undibacterium luofuense</name>
    <dbReference type="NCBI Taxonomy" id="2828733"/>
    <lineage>
        <taxon>Bacteria</taxon>
        <taxon>Pseudomonadati</taxon>
        <taxon>Pseudomonadota</taxon>
        <taxon>Betaproteobacteria</taxon>
        <taxon>Burkholderiales</taxon>
        <taxon>Oxalobacteraceae</taxon>
        <taxon>Undibacterium</taxon>
    </lineage>
</organism>
<evidence type="ECO:0008006" key="3">
    <source>
        <dbReference type="Google" id="ProtNLM"/>
    </source>
</evidence>
<name>A0A941DPK3_9BURK</name>
<keyword evidence="2" id="KW-1185">Reference proteome</keyword>
<dbReference type="Proteomes" id="UP000680067">
    <property type="component" value="Unassembled WGS sequence"/>
</dbReference>
<dbReference type="Gene3D" id="3.40.50.1820">
    <property type="entry name" value="alpha/beta hydrolase"/>
    <property type="match status" value="1"/>
</dbReference>
<evidence type="ECO:0000313" key="1">
    <source>
        <dbReference type="EMBL" id="MBR7782571.1"/>
    </source>
</evidence>
<dbReference type="AlphaFoldDB" id="A0A941DPK3"/>
<sequence length="199" mass="21919">MSAEALAPVVMLVTDVFGHTPAVDAMLRTLNVQAVIVSPFDEAGFHFDTEPDAYQSFVVNGGVAAYARKVRDIQQRYQSSLRYIIAFSAGASAVWMASAHTEFAGIQQAVLFYGSRIRDARNVRPVCPTRLVFAEQEVAFKPAELVADLYKRGHQAELIRGTSHGFMNVYSAGSCVKTQDRFLQELHQLIHQPALDDAA</sequence>
<dbReference type="RefSeq" id="WP_212687874.1">
    <property type="nucleotide sequence ID" value="NZ_JAGSPN010000006.1"/>
</dbReference>
<dbReference type="EMBL" id="JAGSPN010000006">
    <property type="protein sequence ID" value="MBR7782571.1"/>
    <property type="molecule type" value="Genomic_DNA"/>
</dbReference>
<accession>A0A941DPK3</accession>
<reference evidence="1" key="1">
    <citation type="submission" date="2021-04" db="EMBL/GenBank/DDBJ databases">
        <title>novel species isolated from subtropical streams in China.</title>
        <authorList>
            <person name="Lu H."/>
        </authorList>
    </citation>
    <scope>NUCLEOTIDE SEQUENCE</scope>
    <source>
        <strain evidence="1">LFS511W</strain>
    </source>
</reference>
<dbReference type="InterPro" id="IPR029058">
    <property type="entry name" value="AB_hydrolase_fold"/>
</dbReference>
<dbReference type="SUPFAM" id="SSF53474">
    <property type="entry name" value="alpha/beta-Hydrolases"/>
    <property type="match status" value="1"/>
</dbReference>
<comment type="caution">
    <text evidence="1">The sequence shown here is derived from an EMBL/GenBank/DDBJ whole genome shotgun (WGS) entry which is preliminary data.</text>
</comment>
<gene>
    <name evidence="1" type="ORF">KDM89_10475</name>
</gene>
<proteinExistence type="predicted"/>
<evidence type="ECO:0000313" key="2">
    <source>
        <dbReference type="Proteomes" id="UP000680067"/>
    </source>
</evidence>
<protein>
    <recommendedName>
        <fullName evidence="3">Dienelactone hydrolase domain-containing protein</fullName>
    </recommendedName>
</protein>